<organism evidence="4 5">
    <name type="scientific">Mesocestoides corti</name>
    <name type="common">Flatworm</name>
    <dbReference type="NCBI Taxonomy" id="53468"/>
    <lineage>
        <taxon>Eukaryota</taxon>
        <taxon>Metazoa</taxon>
        <taxon>Spiralia</taxon>
        <taxon>Lophotrochozoa</taxon>
        <taxon>Platyhelminthes</taxon>
        <taxon>Cestoda</taxon>
        <taxon>Eucestoda</taxon>
        <taxon>Cyclophyllidea</taxon>
        <taxon>Mesocestoididae</taxon>
        <taxon>Mesocestoides</taxon>
    </lineage>
</organism>
<dbReference type="InterPro" id="IPR004087">
    <property type="entry name" value="KH_dom"/>
</dbReference>
<dbReference type="GO" id="GO:0003723">
    <property type="term" value="F:RNA binding"/>
    <property type="evidence" value="ECO:0007669"/>
    <property type="project" value="UniProtKB-UniRule"/>
</dbReference>
<dbReference type="AlphaFoldDB" id="A0A3P6HRD7"/>
<accession>A0A3P6HRD7</accession>
<evidence type="ECO:0000313" key="5">
    <source>
        <dbReference type="Proteomes" id="UP000267029"/>
    </source>
</evidence>
<dbReference type="STRING" id="53468.A0A3P6HRD7"/>
<keyword evidence="2" id="KW-0694">RNA-binding</keyword>
<evidence type="ECO:0000313" key="4">
    <source>
        <dbReference type="EMBL" id="VDD83760.1"/>
    </source>
</evidence>
<dbReference type="SMART" id="SM00322">
    <property type="entry name" value="KH"/>
    <property type="match status" value="1"/>
</dbReference>
<dbReference type="Pfam" id="PF00013">
    <property type="entry name" value="KH_1"/>
    <property type="match status" value="1"/>
</dbReference>
<reference evidence="4 5" key="1">
    <citation type="submission" date="2018-10" db="EMBL/GenBank/DDBJ databases">
        <authorList>
            <consortium name="Pathogen Informatics"/>
        </authorList>
    </citation>
    <scope>NUCLEOTIDE SEQUENCE [LARGE SCALE GENOMIC DNA]</scope>
</reference>
<dbReference type="OrthoDB" id="442947at2759"/>
<dbReference type="PANTHER" id="PTHR10288">
    <property type="entry name" value="KH DOMAIN CONTAINING RNA BINDING PROTEIN"/>
    <property type="match status" value="1"/>
</dbReference>
<evidence type="ECO:0000256" key="2">
    <source>
        <dbReference type="PROSITE-ProRule" id="PRU00117"/>
    </source>
</evidence>
<dbReference type="Proteomes" id="UP000267029">
    <property type="component" value="Unassembled WGS sequence"/>
</dbReference>
<proteinExistence type="predicted"/>
<name>A0A3P6HRD7_MESCO</name>
<protein>
    <recommendedName>
        <fullName evidence="3">K Homology domain-containing protein</fullName>
    </recommendedName>
</protein>
<gene>
    <name evidence="4" type="ORF">MCOS_LOCUS9763</name>
</gene>
<keyword evidence="5" id="KW-1185">Reference proteome</keyword>
<dbReference type="SUPFAM" id="SSF54791">
    <property type="entry name" value="Eukaryotic type KH-domain (KH-domain type I)"/>
    <property type="match status" value="1"/>
</dbReference>
<dbReference type="InterPro" id="IPR004088">
    <property type="entry name" value="KH_dom_type_1"/>
</dbReference>
<feature type="domain" description="K Homology" evidence="3">
    <location>
        <begin position="2"/>
        <end position="59"/>
    </location>
</feature>
<dbReference type="Gene3D" id="3.30.1370.10">
    <property type="entry name" value="K Homology domain, type 1"/>
    <property type="match status" value="1"/>
</dbReference>
<evidence type="ECO:0000256" key="1">
    <source>
        <dbReference type="ARBA" id="ARBA00022737"/>
    </source>
</evidence>
<evidence type="ECO:0000259" key="3">
    <source>
        <dbReference type="SMART" id="SM00322"/>
    </source>
</evidence>
<keyword evidence="1" id="KW-0677">Repeat</keyword>
<dbReference type="InterPro" id="IPR036612">
    <property type="entry name" value="KH_dom_type_1_sf"/>
</dbReference>
<dbReference type="PROSITE" id="PS50084">
    <property type="entry name" value="KH_TYPE_1"/>
    <property type="match status" value="1"/>
</dbReference>
<dbReference type="EMBL" id="UXSR01005831">
    <property type="protein sequence ID" value="VDD83760.1"/>
    <property type="molecule type" value="Genomic_DNA"/>
</dbReference>
<sequence length="65" mass="7237">MVGAIMGRGGKRLNQVRRVSAAEIKVSPLDPCSEDRIITITGTPEQIQSAQFYLQLCVKRSNELY</sequence>